<evidence type="ECO:0000313" key="3">
    <source>
        <dbReference type="Proteomes" id="UP000242814"/>
    </source>
</evidence>
<name>A0A1D2JP31_PARBR</name>
<comment type="caution">
    <text evidence="2">The sequence shown here is derived from an EMBL/GenBank/DDBJ whole genome shotgun (WGS) entry which is preliminary data.</text>
</comment>
<sequence length="115" mass="12680">MQNRRTENSPEEKQGQRNADDVALNDAVVDSFTTGKACDSNVWDALTPPQFREKQGGNIVNGPSIKVVHHTVQVVKMSLMLVCFVDKKAEDPRRLAESGLSQGHMLLYTATARPS</sequence>
<gene>
    <name evidence="2" type="ORF">ACO22_00664</name>
</gene>
<protein>
    <submittedName>
        <fullName evidence="2">Uncharacterized protein</fullName>
    </submittedName>
</protein>
<dbReference type="EMBL" id="LZYO01000014">
    <property type="protein sequence ID" value="ODH44834.1"/>
    <property type="molecule type" value="Genomic_DNA"/>
</dbReference>
<feature type="region of interest" description="Disordered" evidence="1">
    <location>
        <begin position="1"/>
        <end position="23"/>
    </location>
</feature>
<evidence type="ECO:0000313" key="2">
    <source>
        <dbReference type="EMBL" id="ODH44834.1"/>
    </source>
</evidence>
<dbReference type="Proteomes" id="UP000242814">
    <property type="component" value="Unassembled WGS sequence"/>
</dbReference>
<evidence type="ECO:0000256" key="1">
    <source>
        <dbReference type="SAM" id="MobiDB-lite"/>
    </source>
</evidence>
<dbReference type="VEuPathDB" id="FungiDB:PADG_00938"/>
<reference evidence="2 3" key="1">
    <citation type="submission" date="2016-06" db="EMBL/GenBank/DDBJ databases">
        <authorList>
            <person name="Kjaerup R.B."/>
            <person name="Dalgaard T.S."/>
            <person name="Juul-Madsen H.R."/>
        </authorList>
    </citation>
    <scope>NUCLEOTIDE SEQUENCE [LARGE SCALE GENOMIC DNA]</scope>
    <source>
        <strain evidence="2 3">Pb300</strain>
    </source>
</reference>
<accession>A0A1D2JP31</accession>
<feature type="compositionally biased region" description="Basic and acidic residues" evidence="1">
    <location>
        <begin position="1"/>
        <end position="20"/>
    </location>
</feature>
<dbReference type="VEuPathDB" id="FungiDB:PABG_02514"/>
<proteinExistence type="predicted"/>
<organism evidence="2 3">
    <name type="scientific">Paracoccidioides brasiliensis</name>
    <dbReference type="NCBI Taxonomy" id="121759"/>
    <lineage>
        <taxon>Eukaryota</taxon>
        <taxon>Fungi</taxon>
        <taxon>Dikarya</taxon>
        <taxon>Ascomycota</taxon>
        <taxon>Pezizomycotina</taxon>
        <taxon>Eurotiomycetes</taxon>
        <taxon>Eurotiomycetidae</taxon>
        <taxon>Onygenales</taxon>
        <taxon>Ajellomycetaceae</taxon>
        <taxon>Paracoccidioides</taxon>
    </lineage>
</organism>
<dbReference type="AlphaFoldDB" id="A0A1D2JP31"/>